<evidence type="ECO:0000256" key="4">
    <source>
        <dbReference type="ARBA" id="ARBA00023125"/>
    </source>
</evidence>
<dbReference type="Gene3D" id="3.30.730.10">
    <property type="entry name" value="AP2/ERF domain"/>
    <property type="match status" value="1"/>
</dbReference>
<feature type="domain" description="AP2/ERF" evidence="9">
    <location>
        <begin position="382"/>
        <end position="439"/>
    </location>
</feature>
<comment type="subcellular location">
    <subcellularLocation>
        <location evidence="1">Nucleus</location>
    </subcellularLocation>
</comment>
<name>A0ABP0X8B6_9BRYO</name>
<evidence type="ECO:0000256" key="7">
    <source>
        <dbReference type="ARBA" id="ARBA00024343"/>
    </source>
</evidence>
<reference evidence="10" key="1">
    <citation type="submission" date="2024-02" db="EMBL/GenBank/DDBJ databases">
        <authorList>
            <consortium name="ELIXIR-Norway"/>
            <consortium name="Elixir Norway"/>
        </authorList>
    </citation>
    <scope>NUCLEOTIDE SEQUENCE</scope>
</reference>
<proteinExistence type="inferred from homology"/>
<dbReference type="Pfam" id="PF00847">
    <property type="entry name" value="AP2"/>
    <property type="match status" value="1"/>
</dbReference>
<dbReference type="PANTHER" id="PTHR31657:SF87">
    <property type="entry name" value="ETHYLENE-RESPONSIVE TRANSCRIPTION FACTOR RAP2-13"/>
    <property type="match status" value="1"/>
</dbReference>
<keyword evidence="11" id="KW-1185">Reference proteome</keyword>
<keyword evidence="2" id="KW-0936">Ethylene signaling pathway</keyword>
<feature type="compositionally biased region" description="Basic and acidic residues" evidence="8">
    <location>
        <begin position="699"/>
        <end position="714"/>
    </location>
</feature>
<dbReference type="SUPFAM" id="SSF54171">
    <property type="entry name" value="DNA-binding domain"/>
    <property type="match status" value="1"/>
</dbReference>
<evidence type="ECO:0000256" key="2">
    <source>
        <dbReference type="ARBA" id="ARBA00022745"/>
    </source>
</evidence>
<feature type="compositionally biased region" description="Polar residues" evidence="8">
    <location>
        <begin position="677"/>
        <end position="695"/>
    </location>
</feature>
<keyword evidence="3" id="KW-0805">Transcription regulation</keyword>
<accession>A0ABP0X8B6</accession>
<keyword evidence="6" id="KW-0539">Nucleus</keyword>
<feature type="region of interest" description="Disordered" evidence="8">
    <location>
        <begin position="450"/>
        <end position="498"/>
    </location>
</feature>
<evidence type="ECO:0000259" key="9">
    <source>
        <dbReference type="PROSITE" id="PS51032"/>
    </source>
</evidence>
<dbReference type="InterPro" id="IPR016177">
    <property type="entry name" value="DNA-bd_dom_sf"/>
</dbReference>
<gene>
    <name evidence="10" type="ORF">CSSPJE1EN1_LOCUS20277</name>
</gene>
<evidence type="ECO:0000313" key="10">
    <source>
        <dbReference type="EMBL" id="CAK9274799.1"/>
    </source>
</evidence>
<dbReference type="InterPro" id="IPR051758">
    <property type="entry name" value="ERF/AP2-like"/>
</dbReference>
<keyword evidence="4" id="KW-0238">DNA-binding</keyword>
<dbReference type="PROSITE" id="PS51032">
    <property type="entry name" value="AP2_ERF"/>
    <property type="match status" value="1"/>
</dbReference>
<dbReference type="Proteomes" id="UP001497444">
    <property type="component" value="Chromosome 6"/>
</dbReference>
<dbReference type="InterPro" id="IPR001471">
    <property type="entry name" value="AP2/ERF_dom"/>
</dbReference>
<evidence type="ECO:0000256" key="1">
    <source>
        <dbReference type="ARBA" id="ARBA00004123"/>
    </source>
</evidence>
<evidence type="ECO:0000256" key="3">
    <source>
        <dbReference type="ARBA" id="ARBA00023015"/>
    </source>
</evidence>
<sequence length="804" mass="85451">MAVLADRLPCLPMGHHVRHPALLPHLRQIDHREYNSSRILVADLVACRERENCGQLLDLDRRSFGVSEVVGKQESCQSLSSELVNCGGLGRDSLLSRQFEADAVLNHRVSDESSSTLAASCSGSYIEAAALQLQGEVQQQHLNNTAAATTRADLSVLQLPSPSSSHMYNNYVAAPSSSHCGATTTTIPFNPHSYADLFDSQGLLSSSNQILSSMPAPGSLVGSSAGGDSMYYTFVDAANIGGCSQVYPGLLPVQLLNSSGGCQAAATTGGQAQQQLQRNLQAASPPLQQPLLHSSVQLQPPLFQIQLLQEAAAAAAQEQAFQLQSSSCPGTVAVVDHHGNQVLPWSTRGGASFETSSLGPRPVLMKKQDKRLAGAGPRQTKLYRGVRQRHWGKWVAEIRLPRNRTRLWLGTFDTAEEAARAYDLAAYRLRGDCARLNFPHQRNSNFEQTMGVSSLSSGGGSPRTTSDPAAVNSSSWVSNSGAGSSPGGATTTSSSANPCTTLDANLQSIAYRKEGQVSCLDEGGVQLAPPSRRHMEPESHVISGLQASNELAFNNEPSYVPMRVVEDSCVTTVAPTRVVAAANDENLSANHMGGDSSSSPISASDLNSQFDLGASAAGGGGESSGFINNMCRSEFRSDACSSIEGPSIWDDPDYVLNNCFGSDVYMSWDHDIPLTTSSTPGNNVTDSSDHQQLFPSSSNHDHDEDHDSYIDSRRCNSSATSHSLGGGLDSSSFAHHVIDGGMMMNMPSSVMVDASCTSNSLSTAGLLHQQASSTTAGKKQQSPLMYSSTTLSPVHQVRVWRDCT</sequence>
<evidence type="ECO:0000256" key="5">
    <source>
        <dbReference type="ARBA" id="ARBA00023163"/>
    </source>
</evidence>
<organism evidence="10 11">
    <name type="scientific">Sphagnum jensenii</name>
    <dbReference type="NCBI Taxonomy" id="128206"/>
    <lineage>
        <taxon>Eukaryota</taxon>
        <taxon>Viridiplantae</taxon>
        <taxon>Streptophyta</taxon>
        <taxon>Embryophyta</taxon>
        <taxon>Bryophyta</taxon>
        <taxon>Sphagnophytina</taxon>
        <taxon>Sphagnopsida</taxon>
        <taxon>Sphagnales</taxon>
        <taxon>Sphagnaceae</taxon>
        <taxon>Sphagnum</taxon>
    </lineage>
</organism>
<evidence type="ECO:0000256" key="8">
    <source>
        <dbReference type="SAM" id="MobiDB-lite"/>
    </source>
</evidence>
<dbReference type="PRINTS" id="PR00367">
    <property type="entry name" value="ETHRSPELEMNT"/>
</dbReference>
<dbReference type="EMBL" id="OZ020101">
    <property type="protein sequence ID" value="CAK9274799.1"/>
    <property type="molecule type" value="Genomic_DNA"/>
</dbReference>
<protein>
    <recommendedName>
        <fullName evidence="9">AP2/ERF domain-containing protein</fullName>
    </recommendedName>
</protein>
<feature type="region of interest" description="Disordered" evidence="8">
    <location>
        <begin position="677"/>
        <end position="714"/>
    </location>
</feature>
<dbReference type="CDD" id="cd00018">
    <property type="entry name" value="AP2"/>
    <property type="match status" value="1"/>
</dbReference>
<comment type="similarity">
    <text evidence="7">Belongs to the AP2/ERF transcription factor family. ERF subfamily.</text>
</comment>
<dbReference type="SMART" id="SM00380">
    <property type="entry name" value="AP2"/>
    <property type="match status" value="1"/>
</dbReference>
<dbReference type="PANTHER" id="PTHR31657">
    <property type="entry name" value="ETHYLENE-RESPONSIVE TRANSCRIPTION FACTOR ERF061"/>
    <property type="match status" value="1"/>
</dbReference>
<evidence type="ECO:0000313" key="11">
    <source>
        <dbReference type="Proteomes" id="UP001497444"/>
    </source>
</evidence>
<evidence type="ECO:0000256" key="6">
    <source>
        <dbReference type="ARBA" id="ARBA00023242"/>
    </source>
</evidence>
<dbReference type="InterPro" id="IPR036955">
    <property type="entry name" value="AP2/ERF_dom_sf"/>
</dbReference>
<feature type="compositionally biased region" description="Low complexity" evidence="8">
    <location>
        <begin position="470"/>
        <end position="498"/>
    </location>
</feature>
<keyword evidence="5" id="KW-0804">Transcription</keyword>